<name>A0AAN6Z999_9PEZI</name>
<evidence type="ECO:0000313" key="2">
    <source>
        <dbReference type="Proteomes" id="UP001302602"/>
    </source>
</evidence>
<dbReference type="GeneID" id="87828639"/>
<dbReference type="Proteomes" id="UP001302602">
    <property type="component" value="Unassembled WGS sequence"/>
</dbReference>
<gene>
    <name evidence="1" type="ORF">N657DRAFT_639946</name>
</gene>
<keyword evidence="2" id="KW-1185">Reference proteome</keyword>
<reference evidence="1" key="1">
    <citation type="journal article" date="2023" name="Mol. Phylogenet. Evol.">
        <title>Genome-scale phylogeny and comparative genomics of the fungal order Sordariales.</title>
        <authorList>
            <person name="Hensen N."/>
            <person name="Bonometti L."/>
            <person name="Westerberg I."/>
            <person name="Brannstrom I.O."/>
            <person name="Guillou S."/>
            <person name="Cros-Aarteil S."/>
            <person name="Calhoun S."/>
            <person name="Haridas S."/>
            <person name="Kuo A."/>
            <person name="Mondo S."/>
            <person name="Pangilinan J."/>
            <person name="Riley R."/>
            <person name="LaButti K."/>
            <person name="Andreopoulos B."/>
            <person name="Lipzen A."/>
            <person name="Chen C."/>
            <person name="Yan M."/>
            <person name="Daum C."/>
            <person name="Ng V."/>
            <person name="Clum A."/>
            <person name="Steindorff A."/>
            <person name="Ohm R.A."/>
            <person name="Martin F."/>
            <person name="Silar P."/>
            <person name="Natvig D.O."/>
            <person name="Lalanne C."/>
            <person name="Gautier V."/>
            <person name="Ament-Velasquez S.L."/>
            <person name="Kruys A."/>
            <person name="Hutchinson M.I."/>
            <person name="Powell A.J."/>
            <person name="Barry K."/>
            <person name="Miller A.N."/>
            <person name="Grigoriev I.V."/>
            <person name="Debuchy R."/>
            <person name="Gladieux P."/>
            <person name="Hiltunen Thoren M."/>
            <person name="Johannesson H."/>
        </authorList>
    </citation>
    <scope>NUCLEOTIDE SEQUENCE</scope>
    <source>
        <strain evidence="1">CBS 731.68</strain>
    </source>
</reference>
<dbReference type="EMBL" id="MU853223">
    <property type="protein sequence ID" value="KAK4129338.1"/>
    <property type="molecule type" value="Genomic_DNA"/>
</dbReference>
<comment type="caution">
    <text evidence="1">The sequence shown here is derived from an EMBL/GenBank/DDBJ whole genome shotgun (WGS) entry which is preliminary data.</text>
</comment>
<evidence type="ECO:0000313" key="1">
    <source>
        <dbReference type="EMBL" id="KAK4129338.1"/>
    </source>
</evidence>
<sequence length="71" mass="7590">MPYIINKDASNAALPCAKVSAKSQHQSTIMAAFPRASSSHVTICSTQLTRMQSLEAVPLRLNGLLGGWTAF</sequence>
<proteinExistence type="predicted"/>
<organism evidence="1 2">
    <name type="scientific">Parathielavia appendiculata</name>
    <dbReference type="NCBI Taxonomy" id="2587402"/>
    <lineage>
        <taxon>Eukaryota</taxon>
        <taxon>Fungi</taxon>
        <taxon>Dikarya</taxon>
        <taxon>Ascomycota</taxon>
        <taxon>Pezizomycotina</taxon>
        <taxon>Sordariomycetes</taxon>
        <taxon>Sordariomycetidae</taxon>
        <taxon>Sordariales</taxon>
        <taxon>Chaetomiaceae</taxon>
        <taxon>Parathielavia</taxon>
    </lineage>
</organism>
<dbReference type="AlphaFoldDB" id="A0AAN6Z999"/>
<protein>
    <submittedName>
        <fullName evidence="1">Uncharacterized protein</fullName>
    </submittedName>
</protein>
<accession>A0AAN6Z999</accession>
<dbReference type="RefSeq" id="XP_062653109.1">
    <property type="nucleotide sequence ID" value="XM_062791870.1"/>
</dbReference>
<reference evidence="1" key="2">
    <citation type="submission" date="2023-05" db="EMBL/GenBank/DDBJ databases">
        <authorList>
            <consortium name="Lawrence Berkeley National Laboratory"/>
            <person name="Steindorff A."/>
            <person name="Hensen N."/>
            <person name="Bonometti L."/>
            <person name="Westerberg I."/>
            <person name="Brannstrom I.O."/>
            <person name="Guillou S."/>
            <person name="Cros-Aarteil S."/>
            <person name="Calhoun S."/>
            <person name="Haridas S."/>
            <person name="Kuo A."/>
            <person name="Mondo S."/>
            <person name="Pangilinan J."/>
            <person name="Riley R."/>
            <person name="Labutti K."/>
            <person name="Andreopoulos B."/>
            <person name="Lipzen A."/>
            <person name="Chen C."/>
            <person name="Yanf M."/>
            <person name="Daum C."/>
            <person name="Ng V."/>
            <person name="Clum A."/>
            <person name="Ohm R."/>
            <person name="Martin F."/>
            <person name="Silar P."/>
            <person name="Natvig D."/>
            <person name="Lalanne C."/>
            <person name="Gautier V."/>
            <person name="Ament-Velasquez S.L."/>
            <person name="Kruys A."/>
            <person name="Hutchinson M.I."/>
            <person name="Powell A.J."/>
            <person name="Barry K."/>
            <person name="Miller A.N."/>
            <person name="Grigoriev I.V."/>
            <person name="Debuchy R."/>
            <person name="Gladieux P."/>
            <person name="Thoren M.H."/>
            <person name="Johannesson H."/>
        </authorList>
    </citation>
    <scope>NUCLEOTIDE SEQUENCE</scope>
    <source>
        <strain evidence="1">CBS 731.68</strain>
    </source>
</reference>